<protein>
    <recommendedName>
        <fullName evidence="8">Interferon-related developmental regulator 1</fullName>
    </recommendedName>
</protein>
<evidence type="ECO:0000313" key="7">
    <source>
        <dbReference type="Proteomes" id="UP001064489"/>
    </source>
</evidence>
<evidence type="ECO:0000313" key="6">
    <source>
        <dbReference type="EMBL" id="KAI9199953.1"/>
    </source>
</evidence>
<dbReference type="InterPro" id="IPR056924">
    <property type="entry name" value="SH3_Tf2-1"/>
</dbReference>
<dbReference type="Gene3D" id="1.25.10.10">
    <property type="entry name" value="Leucine-rich Repeat Variant"/>
    <property type="match status" value="1"/>
</dbReference>
<evidence type="ECO:0000259" key="5">
    <source>
        <dbReference type="Pfam" id="PF24626"/>
    </source>
</evidence>
<dbReference type="Pfam" id="PF05004">
    <property type="entry name" value="IFRD"/>
    <property type="match status" value="1"/>
</dbReference>
<feature type="compositionally biased region" description="Low complexity" evidence="2">
    <location>
        <begin position="206"/>
        <end position="222"/>
    </location>
</feature>
<dbReference type="InterPro" id="IPR007701">
    <property type="entry name" value="Interferon-rel_develop_reg_N"/>
</dbReference>
<evidence type="ECO:0000259" key="3">
    <source>
        <dbReference type="Pfam" id="PF04836"/>
    </source>
</evidence>
<feature type="domain" description="Interferon-related developmental regulator N-terminal" evidence="4">
    <location>
        <begin position="210"/>
        <end position="510"/>
    </location>
</feature>
<feature type="domain" description="Interferon-related developmental regulator C-terminal" evidence="3">
    <location>
        <begin position="555"/>
        <end position="608"/>
    </location>
</feature>
<dbReference type="InterPro" id="IPR011989">
    <property type="entry name" value="ARM-like"/>
</dbReference>
<accession>A0AAD5JGJ7</accession>
<name>A0AAD5JGJ7_ACENE</name>
<dbReference type="SUPFAM" id="SSF48371">
    <property type="entry name" value="ARM repeat"/>
    <property type="match status" value="1"/>
</dbReference>
<evidence type="ECO:0000256" key="1">
    <source>
        <dbReference type="ARBA" id="ARBA00008828"/>
    </source>
</evidence>
<dbReference type="PANTHER" id="PTHR12354">
    <property type="entry name" value="INTERFERON-RELATED DEVELOPMENTAL REGULATOR"/>
    <property type="match status" value="1"/>
</dbReference>
<sequence>MLSTYKKGTARNEEVERELIARYEVVAKVKKELEKAQWRMKKYYDQGRRDVSFKLGDFMYLKLQPYRQKSLKKKFNVKLSQRYYRPFKVLEQRIGEVAYKLELPSTSRLHPMFHITVLKKRVGNPSLISSDLLAFDTEANLLIQPIIALQYHNWKKGRGMTNVWQSTLYQFLTSINHQTTKQLQPMGKRNSQRKNAAMLDSDDDNSSVSSSSTMRSDFMSVSGTEEVQVEKDSLLDQALDDLYEKRGSTREKALSSIIEAFNSNLQHQFVEKKFATLLHQCLSSVKRGSSNEIALASHAIGLLALTVGCGDSAHEILEESVTPFSQALKSGFEPSKLASLPECLAIITFVGGNGPEETEQSMQIMWQLVHPKLGSNVVAVKPSAVVITAMVSAWSFLLTTLEGGTLDPKHWQQSISYFSGLLDKDDRSVRIAAGEALALIFEMGSLEKFSAEAKGSKDGSQGGYAHVQGLKGKILNQVKSLSMEAGGKGSAKKDLNSQRNLFKDILEFLEYDYCPETSLKIGGDSLKTSTWSQLIQLNFLKHFLGGGFVKHMQENEFLHEVFEFTPKRKHLPGTEHHISGSEKRMYKSPNSVISKARTQLLNKQRMLSEGRNVGHYAVNAGDE</sequence>
<reference evidence="6" key="1">
    <citation type="journal article" date="2022" name="Plant J.">
        <title>Strategies of tolerance reflected in two North American maple genomes.</title>
        <authorList>
            <person name="McEvoy S.L."/>
            <person name="Sezen U.U."/>
            <person name="Trouern-Trend A."/>
            <person name="McMahon S.M."/>
            <person name="Schaberg P.G."/>
            <person name="Yang J."/>
            <person name="Wegrzyn J.L."/>
            <person name="Swenson N.G."/>
        </authorList>
    </citation>
    <scope>NUCLEOTIDE SEQUENCE</scope>
    <source>
        <strain evidence="6">91603</strain>
    </source>
</reference>
<keyword evidence="7" id="KW-1185">Reference proteome</keyword>
<organism evidence="6 7">
    <name type="scientific">Acer negundo</name>
    <name type="common">Box elder</name>
    <dbReference type="NCBI Taxonomy" id="4023"/>
    <lineage>
        <taxon>Eukaryota</taxon>
        <taxon>Viridiplantae</taxon>
        <taxon>Streptophyta</taxon>
        <taxon>Embryophyta</taxon>
        <taxon>Tracheophyta</taxon>
        <taxon>Spermatophyta</taxon>
        <taxon>Magnoliopsida</taxon>
        <taxon>eudicotyledons</taxon>
        <taxon>Gunneridae</taxon>
        <taxon>Pentapetalae</taxon>
        <taxon>rosids</taxon>
        <taxon>malvids</taxon>
        <taxon>Sapindales</taxon>
        <taxon>Sapindaceae</taxon>
        <taxon>Hippocastanoideae</taxon>
        <taxon>Acereae</taxon>
        <taxon>Acer</taxon>
    </lineage>
</organism>
<dbReference type="InterPro" id="IPR006921">
    <property type="entry name" value="Interferon-rel_develop_reg_C"/>
</dbReference>
<evidence type="ECO:0000256" key="2">
    <source>
        <dbReference type="SAM" id="MobiDB-lite"/>
    </source>
</evidence>
<dbReference type="Pfam" id="PF24626">
    <property type="entry name" value="SH3_Tf2-1"/>
    <property type="match status" value="1"/>
</dbReference>
<proteinExistence type="inferred from homology"/>
<reference evidence="6" key="2">
    <citation type="submission" date="2023-02" db="EMBL/GenBank/DDBJ databases">
        <authorList>
            <person name="Swenson N.G."/>
            <person name="Wegrzyn J.L."/>
            <person name="Mcevoy S.L."/>
        </authorList>
    </citation>
    <scope>NUCLEOTIDE SEQUENCE</scope>
    <source>
        <strain evidence="6">91603</strain>
        <tissue evidence="6">Leaf</tissue>
    </source>
</reference>
<dbReference type="PANTHER" id="PTHR12354:SF1">
    <property type="entry name" value="INTERFERON-RELATED DEVELOPMENTAL REGULATOR 1"/>
    <property type="match status" value="1"/>
</dbReference>
<evidence type="ECO:0000259" key="4">
    <source>
        <dbReference type="Pfam" id="PF05004"/>
    </source>
</evidence>
<dbReference type="Pfam" id="PF04836">
    <property type="entry name" value="IFRD_C"/>
    <property type="match status" value="1"/>
</dbReference>
<dbReference type="AlphaFoldDB" id="A0AAD5JGJ7"/>
<feature type="domain" description="Tf2-1-like SH3-like" evidence="5">
    <location>
        <begin position="56"/>
        <end position="120"/>
    </location>
</feature>
<gene>
    <name evidence="6" type="ORF">LWI28_000791</name>
</gene>
<dbReference type="InterPro" id="IPR016024">
    <property type="entry name" value="ARM-type_fold"/>
</dbReference>
<comment type="similarity">
    <text evidence="1">Belongs to the IFRD family.</text>
</comment>
<feature type="region of interest" description="Disordered" evidence="2">
    <location>
        <begin position="180"/>
        <end position="222"/>
    </location>
</feature>
<dbReference type="EMBL" id="JAJSOW010000001">
    <property type="protein sequence ID" value="KAI9199953.1"/>
    <property type="molecule type" value="Genomic_DNA"/>
</dbReference>
<dbReference type="Proteomes" id="UP001064489">
    <property type="component" value="Chromosome 9"/>
</dbReference>
<comment type="caution">
    <text evidence="6">The sequence shown here is derived from an EMBL/GenBank/DDBJ whole genome shotgun (WGS) entry which is preliminary data.</text>
</comment>
<evidence type="ECO:0008006" key="8">
    <source>
        <dbReference type="Google" id="ProtNLM"/>
    </source>
</evidence>
<dbReference type="InterPro" id="IPR039777">
    <property type="entry name" value="IFRD"/>
</dbReference>